<feature type="region of interest" description="Disordered" evidence="1">
    <location>
        <begin position="143"/>
        <end position="210"/>
    </location>
</feature>
<evidence type="ECO:0000313" key="5">
    <source>
        <dbReference type="Proteomes" id="UP001150925"/>
    </source>
</evidence>
<keyword evidence="4" id="KW-0378">Hydrolase</keyword>
<protein>
    <submittedName>
        <fullName evidence="4">Lipin Ned1</fullName>
        <ecNumber evidence="4">3.1.3.4</ecNumber>
    </submittedName>
</protein>
<feature type="non-terminal residue" evidence="4">
    <location>
        <position position="592"/>
    </location>
</feature>
<dbReference type="InterPro" id="IPR031703">
    <property type="entry name" value="Lipin_mid"/>
</dbReference>
<evidence type="ECO:0000256" key="1">
    <source>
        <dbReference type="SAM" id="MobiDB-lite"/>
    </source>
</evidence>
<feature type="domain" description="Lipin N-terminal" evidence="2">
    <location>
        <begin position="1"/>
        <end position="99"/>
    </location>
</feature>
<dbReference type="PANTHER" id="PTHR12181:SF12">
    <property type="entry name" value="PHOSPHATIDATE PHOSPHATASE"/>
    <property type="match status" value="1"/>
</dbReference>
<evidence type="ECO:0000313" key="4">
    <source>
        <dbReference type="EMBL" id="KAJ1953347.1"/>
    </source>
</evidence>
<dbReference type="Pfam" id="PF16876">
    <property type="entry name" value="Lipin_mid"/>
    <property type="match status" value="1"/>
</dbReference>
<evidence type="ECO:0000259" key="3">
    <source>
        <dbReference type="Pfam" id="PF16876"/>
    </source>
</evidence>
<dbReference type="GO" id="GO:0008195">
    <property type="term" value="F:phosphatidate phosphatase activity"/>
    <property type="evidence" value="ECO:0007669"/>
    <property type="project" value="UniProtKB-EC"/>
</dbReference>
<feature type="compositionally biased region" description="Basic and acidic residues" evidence="1">
    <location>
        <begin position="576"/>
        <end position="592"/>
    </location>
</feature>
<dbReference type="AlphaFoldDB" id="A0A9W8E404"/>
<sequence length="592" mass="65476">MQYVGKVFNTVSEFYKELNPSTLSGAIDIIVVERPDGQLACSPFHVRFGKFQLLRPSEKVVDIVVNGKPVDLHMKLGDAGEAFFVIESDEPVPLEYATSPILEPSIVDGAPDYLDLGGPSSEAPEYGGEDARNEGYVSAASDHEFYSDSEDSANRSLPKETSNVPPYTLPEENQRASLSQLHVHTDRSVPIKRSVSESRHPSPFTSHRDDRVLLDTTGYKVNVSERQASELSNGLIGMESTPNFREKRQRSRVRLSDLRHQVKSDDEYFPMSPTQEVDHDAHPGQPSNAYVTLSPRRKTSAQPLNSTSAGIRHNHVHSENCVRCPKVPKDNRADTIMNGSQTDSQTTSLPNTTASLRITPHVSASSGESTVLPTDHIQPCTVREPLEKDQETSPSLPRNHNVAVSLCGWRNLGTDDKANEAHFNAHRVPFSRFATDTHALLANQSVVIQVNQQYYTWPNVAPLLLSLLAYDRPLDIPSVNALIPETSAILPSKHRSSEYARPRISARSDPGENDGDDETSDSDHQGAQEGKSTTLKNTSGYGLRSSWKFWRRNPTPGDRVESDTLTPDQDSSPITDRPRVLLHARSEAELVV</sequence>
<dbReference type="EC" id="3.1.3.4" evidence="4"/>
<feature type="compositionally biased region" description="Polar residues" evidence="1">
    <location>
        <begin position="530"/>
        <end position="540"/>
    </location>
</feature>
<feature type="region of interest" description="Disordered" evidence="1">
    <location>
        <begin position="493"/>
        <end position="592"/>
    </location>
</feature>
<feature type="compositionally biased region" description="Basic and acidic residues" evidence="1">
    <location>
        <begin position="183"/>
        <end position="210"/>
    </location>
</feature>
<keyword evidence="5" id="KW-1185">Reference proteome</keyword>
<dbReference type="InterPro" id="IPR007651">
    <property type="entry name" value="Lipin_N"/>
</dbReference>
<dbReference type="Pfam" id="PF04571">
    <property type="entry name" value="Lipin_N"/>
    <property type="match status" value="1"/>
</dbReference>
<proteinExistence type="predicted"/>
<feature type="compositionally biased region" description="Polar residues" evidence="1">
    <location>
        <begin position="563"/>
        <end position="574"/>
    </location>
</feature>
<dbReference type="EMBL" id="JANBPY010002899">
    <property type="protein sequence ID" value="KAJ1953347.1"/>
    <property type="molecule type" value="Genomic_DNA"/>
</dbReference>
<evidence type="ECO:0000259" key="2">
    <source>
        <dbReference type="Pfam" id="PF04571"/>
    </source>
</evidence>
<reference evidence="4" key="1">
    <citation type="submission" date="2022-07" db="EMBL/GenBank/DDBJ databases">
        <title>Phylogenomic reconstructions and comparative analyses of Kickxellomycotina fungi.</title>
        <authorList>
            <person name="Reynolds N.K."/>
            <person name="Stajich J.E."/>
            <person name="Barry K."/>
            <person name="Grigoriev I.V."/>
            <person name="Crous P."/>
            <person name="Smith M.E."/>
        </authorList>
    </citation>
    <scope>NUCLEOTIDE SEQUENCE</scope>
    <source>
        <strain evidence="4">RSA 1196</strain>
    </source>
</reference>
<organism evidence="4 5">
    <name type="scientific">Dispira parvispora</name>
    <dbReference type="NCBI Taxonomy" id="1520584"/>
    <lineage>
        <taxon>Eukaryota</taxon>
        <taxon>Fungi</taxon>
        <taxon>Fungi incertae sedis</taxon>
        <taxon>Zoopagomycota</taxon>
        <taxon>Kickxellomycotina</taxon>
        <taxon>Dimargaritomycetes</taxon>
        <taxon>Dimargaritales</taxon>
        <taxon>Dimargaritaceae</taxon>
        <taxon>Dispira</taxon>
    </lineage>
</organism>
<accession>A0A9W8E404</accession>
<name>A0A9W8E404_9FUNG</name>
<dbReference type="PANTHER" id="PTHR12181">
    <property type="entry name" value="LIPIN"/>
    <property type="match status" value="1"/>
</dbReference>
<feature type="domain" description="Lipin middle" evidence="3">
    <location>
        <begin position="402"/>
        <end position="486"/>
    </location>
</feature>
<comment type="caution">
    <text evidence="4">The sequence shown here is derived from an EMBL/GenBank/DDBJ whole genome shotgun (WGS) entry which is preliminary data.</text>
</comment>
<dbReference type="OrthoDB" id="4567at2759"/>
<feature type="compositionally biased region" description="Acidic residues" evidence="1">
    <location>
        <begin position="511"/>
        <end position="520"/>
    </location>
</feature>
<dbReference type="Proteomes" id="UP001150925">
    <property type="component" value="Unassembled WGS sequence"/>
</dbReference>
<gene>
    <name evidence="4" type="primary">ned1</name>
    <name evidence="4" type="ORF">IWQ62_006012</name>
</gene>
<dbReference type="InterPro" id="IPR026058">
    <property type="entry name" value="LIPIN"/>
</dbReference>